<evidence type="ECO:0000256" key="1">
    <source>
        <dbReference type="SAM" id="Phobius"/>
    </source>
</evidence>
<dbReference type="SUPFAM" id="SSF53300">
    <property type="entry name" value="vWA-like"/>
    <property type="match status" value="1"/>
</dbReference>
<keyword evidence="1" id="KW-0472">Membrane</keyword>
<dbReference type="Proteomes" id="UP000636949">
    <property type="component" value="Unassembled WGS sequence"/>
</dbReference>
<sequence>MSSIDFHLFNSFHFLRPWWFLLIILAIFLLIMILRVKSSGNNWSAHCDPHLLKHLLVGQQARQRRMLPVIIFLLWCIGIVALAGPTWSQYPQPVYQKVAARVIALDVSQTMNANDVPPTRLERARFKVLDLLKSIKEGQTGMIVFSSEPFVVSPLTADANTIANMVPSLDSSVVPIGGDNIQKALVESAKLIKQAGFAGGQIILVTDSTPSPAALRESKNLAKEGIKTSVLAIGTAQGGPIKNSDGGFVTDKKGQIVFANMNAAELQKLASSGDGQFSLITDNDQDVTKMLSHDGDGKTQKTEAQKANALWKDEGHWFIWLLIIVVALVARKGWLEKVCR</sequence>
<name>A0A8J3E7D9_9GAMM</name>
<evidence type="ECO:0000313" key="4">
    <source>
        <dbReference type="Proteomes" id="UP000636949"/>
    </source>
</evidence>
<dbReference type="EMBL" id="BMJS01000001">
    <property type="protein sequence ID" value="GGF87189.1"/>
    <property type="molecule type" value="Genomic_DNA"/>
</dbReference>
<dbReference type="SMART" id="SM00327">
    <property type="entry name" value="VWA"/>
    <property type="match status" value="1"/>
</dbReference>
<feature type="transmembrane region" description="Helical" evidence="1">
    <location>
        <begin position="18"/>
        <end position="36"/>
    </location>
</feature>
<dbReference type="Gene3D" id="3.40.50.410">
    <property type="entry name" value="von Willebrand factor, type A domain"/>
    <property type="match status" value="1"/>
</dbReference>
<evidence type="ECO:0000313" key="3">
    <source>
        <dbReference type="EMBL" id="GGF87189.1"/>
    </source>
</evidence>
<dbReference type="Pfam" id="PF13519">
    <property type="entry name" value="VWA_2"/>
    <property type="match status" value="1"/>
</dbReference>
<reference evidence="3" key="1">
    <citation type="journal article" date="2014" name="Int. J. Syst. Evol. Microbiol.">
        <title>Complete genome sequence of Corynebacterium casei LMG S-19264T (=DSM 44701T), isolated from a smear-ripened cheese.</title>
        <authorList>
            <consortium name="US DOE Joint Genome Institute (JGI-PGF)"/>
            <person name="Walter F."/>
            <person name="Albersmeier A."/>
            <person name="Kalinowski J."/>
            <person name="Ruckert C."/>
        </authorList>
    </citation>
    <scope>NUCLEOTIDE SEQUENCE</scope>
    <source>
        <strain evidence="3">CGMCC 1.15758</strain>
    </source>
</reference>
<keyword evidence="4" id="KW-1185">Reference proteome</keyword>
<feature type="transmembrane region" description="Helical" evidence="1">
    <location>
        <begin position="66"/>
        <end position="87"/>
    </location>
</feature>
<dbReference type="PANTHER" id="PTHR22550:SF14">
    <property type="entry name" value="VWFA DOMAIN-CONTAINING PROTEIN"/>
    <property type="match status" value="1"/>
</dbReference>
<feature type="transmembrane region" description="Helical" evidence="1">
    <location>
        <begin position="317"/>
        <end position="334"/>
    </location>
</feature>
<feature type="domain" description="VWFA" evidence="2">
    <location>
        <begin position="100"/>
        <end position="294"/>
    </location>
</feature>
<gene>
    <name evidence="3" type="ORF">GCM10010995_00720</name>
</gene>
<keyword evidence="1" id="KW-1133">Transmembrane helix</keyword>
<dbReference type="AlphaFoldDB" id="A0A8J3E7D9"/>
<dbReference type="PROSITE" id="PS50234">
    <property type="entry name" value="VWFA"/>
    <property type="match status" value="1"/>
</dbReference>
<evidence type="ECO:0000259" key="2">
    <source>
        <dbReference type="PROSITE" id="PS50234"/>
    </source>
</evidence>
<dbReference type="InterPro" id="IPR050768">
    <property type="entry name" value="UPF0353/GerABKA_families"/>
</dbReference>
<dbReference type="InterPro" id="IPR036465">
    <property type="entry name" value="vWFA_dom_sf"/>
</dbReference>
<dbReference type="PANTHER" id="PTHR22550">
    <property type="entry name" value="SPORE GERMINATION PROTEIN"/>
    <property type="match status" value="1"/>
</dbReference>
<organism evidence="3 4">
    <name type="scientific">Cysteiniphilum litorale</name>
    <dbReference type="NCBI Taxonomy" id="2056700"/>
    <lineage>
        <taxon>Bacteria</taxon>
        <taxon>Pseudomonadati</taxon>
        <taxon>Pseudomonadota</taxon>
        <taxon>Gammaproteobacteria</taxon>
        <taxon>Thiotrichales</taxon>
        <taxon>Fastidiosibacteraceae</taxon>
        <taxon>Cysteiniphilum</taxon>
    </lineage>
</organism>
<dbReference type="OrthoDB" id="9807628at2"/>
<dbReference type="InterPro" id="IPR002035">
    <property type="entry name" value="VWF_A"/>
</dbReference>
<dbReference type="RefSeq" id="WP_117001314.1">
    <property type="nucleotide sequence ID" value="NZ_BMJS01000001.1"/>
</dbReference>
<proteinExistence type="predicted"/>
<comment type="caution">
    <text evidence="3">The sequence shown here is derived from an EMBL/GenBank/DDBJ whole genome shotgun (WGS) entry which is preliminary data.</text>
</comment>
<keyword evidence="1" id="KW-0812">Transmembrane</keyword>
<reference evidence="3" key="2">
    <citation type="submission" date="2020-09" db="EMBL/GenBank/DDBJ databases">
        <authorList>
            <person name="Sun Q."/>
            <person name="Zhou Y."/>
        </authorList>
    </citation>
    <scope>NUCLEOTIDE SEQUENCE</scope>
    <source>
        <strain evidence="3">CGMCC 1.15758</strain>
    </source>
</reference>
<protein>
    <recommendedName>
        <fullName evidence="2">VWFA domain-containing protein</fullName>
    </recommendedName>
</protein>
<accession>A0A8J3E7D9</accession>